<dbReference type="CDD" id="cd11586">
    <property type="entry name" value="VbhA_like"/>
    <property type="match status" value="1"/>
</dbReference>
<dbReference type="InterPro" id="IPR041535">
    <property type="entry name" value="VbhA"/>
</dbReference>
<evidence type="ECO:0000259" key="1">
    <source>
        <dbReference type="Pfam" id="PF18495"/>
    </source>
</evidence>
<dbReference type="Gene3D" id="1.10.8.1050">
    <property type="entry name" value="Antitoxin VbhA-like"/>
    <property type="match status" value="1"/>
</dbReference>
<gene>
    <name evidence="2" type="ORF">BBM1128_07635</name>
</gene>
<organism evidence="2 3">
    <name type="scientific">Bifidobacterium breve MCC 1128</name>
    <dbReference type="NCBI Taxonomy" id="1365965"/>
    <lineage>
        <taxon>Bacteria</taxon>
        <taxon>Bacillati</taxon>
        <taxon>Actinomycetota</taxon>
        <taxon>Actinomycetes</taxon>
        <taxon>Bifidobacteriales</taxon>
        <taxon>Bifidobacteriaceae</taxon>
        <taxon>Bifidobacterium</taxon>
    </lineage>
</organism>
<dbReference type="Pfam" id="PF18495">
    <property type="entry name" value="VbhA"/>
    <property type="match status" value="1"/>
</dbReference>
<accession>A0A0L7AY66</accession>
<dbReference type="PATRIC" id="fig|1365965.3.peg.1534"/>
<feature type="domain" description="Antitoxin VbhA" evidence="1">
    <location>
        <begin position="16"/>
        <end position="62"/>
    </location>
</feature>
<evidence type="ECO:0000313" key="3">
    <source>
        <dbReference type="Proteomes" id="UP000037193"/>
    </source>
</evidence>
<protein>
    <recommendedName>
        <fullName evidence="1">Antitoxin VbhA domain-containing protein</fullName>
    </recommendedName>
</protein>
<dbReference type="InterPro" id="IPR033788">
    <property type="entry name" value="VbhA-like"/>
</dbReference>
<evidence type="ECO:0000313" key="2">
    <source>
        <dbReference type="EMBL" id="KOA39973.1"/>
    </source>
</evidence>
<reference evidence="2 3" key="1">
    <citation type="journal article" date="2015" name="Int J Genomics">
        <title>Comparative Genomics Revealed Genetic Diversity and Species/Strain-Level Differences in Carbohydrate Metabolism of Three Probiotic Bifidobacterial Species.</title>
        <authorList>
            <person name="Odamaki T."/>
            <person name="Horigome A."/>
            <person name="Sugahara H."/>
            <person name="Hashikura N."/>
            <person name="Minami J."/>
            <person name="Xiao J.Z."/>
            <person name="Abe F."/>
        </authorList>
    </citation>
    <scope>NUCLEOTIDE SEQUENCE [LARGE SCALE GENOMIC DNA]</scope>
    <source>
        <strain evidence="2 3">MCC 1128</strain>
    </source>
</reference>
<dbReference type="InterPro" id="IPR043038">
    <property type="entry name" value="VbhA_sf"/>
</dbReference>
<dbReference type="EMBL" id="AVQD01000012">
    <property type="protein sequence ID" value="KOA39973.1"/>
    <property type="molecule type" value="Genomic_DNA"/>
</dbReference>
<name>A0A0L7AY66_BIFBR</name>
<proteinExistence type="predicted"/>
<comment type="caution">
    <text evidence="2">The sequence shown here is derived from an EMBL/GenBank/DDBJ whole genome shotgun (WGS) entry which is preliminary data.</text>
</comment>
<sequence length="68" mass="7863">MIVCNEEVDMTEQEIRAMRVAEAVHSARMEGGDVTSSFFADVRDYIEEQIDAHELVNRTRRRYGLESV</sequence>
<dbReference type="Proteomes" id="UP000037193">
    <property type="component" value="Unassembled WGS sequence"/>
</dbReference>
<dbReference type="AlphaFoldDB" id="A0A0L7AY66"/>